<dbReference type="GO" id="GO:0006508">
    <property type="term" value="P:proteolysis"/>
    <property type="evidence" value="ECO:0007669"/>
    <property type="project" value="UniProtKB-KW"/>
</dbReference>
<keyword evidence="2" id="KW-0378">Hydrolase</keyword>
<reference evidence="2 3" key="1">
    <citation type="submission" date="2020-02" db="EMBL/GenBank/DDBJ databases">
        <title>Draft genome sequence of Haematococcus lacustris strain NIES-144.</title>
        <authorList>
            <person name="Morimoto D."/>
            <person name="Nakagawa S."/>
            <person name="Yoshida T."/>
            <person name="Sawayama S."/>
        </authorList>
    </citation>
    <scope>NUCLEOTIDE SEQUENCE [LARGE SCALE GENOMIC DNA]</scope>
    <source>
        <strain evidence="2 3">NIES-144</strain>
    </source>
</reference>
<accession>A0A699Z074</accession>
<feature type="region of interest" description="Disordered" evidence="1">
    <location>
        <begin position="65"/>
        <end position="105"/>
    </location>
</feature>
<dbReference type="Proteomes" id="UP000485058">
    <property type="component" value="Unassembled WGS sequence"/>
</dbReference>
<dbReference type="EMBL" id="BLLF01000500">
    <property type="protein sequence ID" value="GFH12404.1"/>
    <property type="molecule type" value="Genomic_DNA"/>
</dbReference>
<keyword evidence="2" id="KW-0645">Protease</keyword>
<evidence type="ECO:0000313" key="3">
    <source>
        <dbReference type="Proteomes" id="UP000485058"/>
    </source>
</evidence>
<dbReference type="GO" id="GO:0008233">
    <property type="term" value="F:peptidase activity"/>
    <property type="evidence" value="ECO:0007669"/>
    <property type="project" value="UniProtKB-KW"/>
</dbReference>
<name>A0A699Z074_HAELA</name>
<feature type="non-terminal residue" evidence="2">
    <location>
        <position position="180"/>
    </location>
</feature>
<keyword evidence="3" id="KW-1185">Reference proteome</keyword>
<proteinExistence type="predicted"/>
<evidence type="ECO:0000313" key="2">
    <source>
        <dbReference type="EMBL" id="GFH12404.1"/>
    </source>
</evidence>
<protein>
    <submittedName>
        <fullName evidence="2">Lon protease homolog</fullName>
    </submittedName>
</protein>
<sequence>MRSRQASLLVQRILHLRQVQSQLQSAPLVLRRGLAASSGDDDNDSKPGLMQKIWGLSRKAEKAGKEVAAAEASAASDAADGSDGSSTVPEAGASDSSNSERALVLSGPERKHHKVFVVELTRKPLFPGIYTPVTISKNEKLIKEIMDTKKQGAQAYVGAFLRKPDTPPASTAATAATASG</sequence>
<comment type="caution">
    <text evidence="2">The sequence shown here is derived from an EMBL/GenBank/DDBJ whole genome shotgun (WGS) entry which is preliminary data.</text>
</comment>
<feature type="compositionally biased region" description="Low complexity" evidence="1">
    <location>
        <begin position="66"/>
        <end position="86"/>
    </location>
</feature>
<gene>
    <name evidence="2" type="ORF">HaLaN_08087</name>
</gene>
<evidence type="ECO:0000256" key="1">
    <source>
        <dbReference type="SAM" id="MobiDB-lite"/>
    </source>
</evidence>
<organism evidence="2 3">
    <name type="scientific">Haematococcus lacustris</name>
    <name type="common">Green alga</name>
    <name type="synonym">Haematococcus pluvialis</name>
    <dbReference type="NCBI Taxonomy" id="44745"/>
    <lineage>
        <taxon>Eukaryota</taxon>
        <taxon>Viridiplantae</taxon>
        <taxon>Chlorophyta</taxon>
        <taxon>core chlorophytes</taxon>
        <taxon>Chlorophyceae</taxon>
        <taxon>CS clade</taxon>
        <taxon>Chlamydomonadales</taxon>
        <taxon>Haematococcaceae</taxon>
        <taxon>Haematococcus</taxon>
    </lineage>
</organism>
<dbReference type="AlphaFoldDB" id="A0A699Z074"/>